<comment type="caution">
    <text evidence="5">The sequence shown here is derived from an EMBL/GenBank/DDBJ whole genome shotgun (WGS) entry which is preliminary data.</text>
</comment>
<organism evidence="5 6">
    <name type="scientific">Candidatus Uhrbacteria bacterium GW2011_GWE2_46_68</name>
    <dbReference type="NCBI Taxonomy" id="1618994"/>
    <lineage>
        <taxon>Bacteria</taxon>
        <taxon>Candidatus Uhriibacteriota</taxon>
    </lineage>
</organism>
<dbReference type="GO" id="GO:0006508">
    <property type="term" value="P:proteolysis"/>
    <property type="evidence" value="ECO:0007669"/>
    <property type="project" value="UniProtKB-KW"/>
</dbReference>
<evidence type="ECO:0000256" key="1">
    <source>
        <dbReference type="ARBA" id="ARBA00007261"/>
    </source>
</evidence>
<dbReference type="InterPro" id="IPR007863">
    <property type="entry name" value="Peptidase_M16_C"/>
</dbReference>
<dbReference type="STRING" id="1618994.UX57_C0006G0007"/>
<gene>
    <name evidence="5" type="ORF">UX57_C0006G0007</name>
</gene>
<accession>A0A0G1Q8G8</accession>
<dbReference type="PANTHER" id="PTHR11851">
    <property type="entry name" value="METALLOPROTEASE"/>
    <property type="match status" value="1"/>
</dbReference>
<dbReference type="SUPFAM" id="SSF63411">
    <property type="entry name" value="LuxS/MPP-like metallohydrolase"/>
    <property type="match status" value="2"/>
</dbReference>
<dbReference type="InterPro" id="IPR011249">
    <property type="entry name" value="Metalloenz_LuxS/M16"/>
</dbReference>
<protein>
    <submittedName>
        <fullName evidence="5">Processing protease</fullName>
    </submittedName>
</protein>
<dbReference type="AlphaFoldDB" id="A0A0G1Q8G8"/>
<name>A0A0G1Q8G8_9BACT</name>
<dbReference type="Proteomes" id="UP000034795">
    <property type="component" value="Unassembled WGS sequence"/>
</dbReference>
<reference evidence="5 6" key="1">
    <citation type="journal article" date="2015" name="Nature">
        <title>rRNA introns, odd ribosomes, and small enigmatic genomes across a large radiation of phyla.</title>
        <authorList>
            <person name="Brown C.T."/>
            <person name="Hug L.A."/>
            <person name="Thomas B.C."/>
            <person name="Sharon I."/>
            <person name="Castelle C.J."/>
            <person name="Singh A."/>
            <person name="Wilkins M.J."/>
            <person name="Williams K.H."/>
            <person name="Banfield J.F."/>
        </authorList>
    </citation>
    <scope>NUCLEOTIDE SEQUENCE [LARGE SCALE GENOMIC DNA]</scope>
</reference>
<dbReference type="Pfam" id="PF00675">
    <property type="entry name" value="Peptidase_M16"/>
    <property type="match status" value="1"/>
</dbReference>
<dbReference type="EMBL" id="LCMS01000006">
    <property type="protein sequence ID" value="KKU41097.1"/>
    <property type="molecule type" value="Genomic_DNA"/>
</dbReference>
<sequence length="431" mass="49167">MAKHLTLQNGVRVCFVPFAGTKAVTVLVFCKVGSRYEPVSLQGASHFIEHLMFKGTKRRPSTLAISRTLDSVGAQFNAFTGKDATGYYVKADHEHTHLAIDLLHDMLFHSTYDPKELNRERGVIIEEINMYEDNPMAYVENLLEQGLFKGNTLALDIAGTHTSMKAMKRSHILAYRDLYYQPSQLVICLSGHIDAHALDWLSETFGRVKATEKIPEGFLPFAGWKDQQEPRIIVKEKETEQVQLALGFPAYSLHDKKLRAAKLLAIIAGGTMSSRLFIAVRERRGLAYFVRSWLESYEDTGYLTIRAGLDKSRLPLALKTIFDECRAMKRKGNIRTSELKDAKEYVRGKMRLAMEDSFARAEWYGQSLLYREQTKTVEEYLKEIMNVRMKDVEQVAQEMFQIHHMTVAAIGPFVNQEAFMKAADFSARIKF</sequence>
<evidence type="ECO:0000313" key="5">
    <source>
        <dbReference type="EMBL" id="KKU41097.1"/>
    </source>
</evidence>
<evidence type="ECO:0000256" key="2">
    <source>
        <dbReference type="RuleBase" id="RU004447"/>
    </source>
</evidence>
<dbReference type="InterPro" id="IPR011765">
    <property type="entry name" value="Pept_M16_N"/>
</dbReference>
<evidence type="ECO:0000313" key="6">
    <source>
        <dbReference type="Proteomes" id="UP000034795"/>
    </source>
</evidence>
<dbReference type="InterPro" id="IPR050361">
    <property type="entry name" value="MPP/UQCRC_Complex"/>
</dbReference>
<dbReference type="Pfam" id="PF05193">
    <property type="entry name" value="Peptidase_M16_C"/>
    <property type="match status" value="1"/>
</dbReference>
<dbReference type="PROSITE" id="PS00143">
    <property type="entry name" value="INSULINASE"/>
    <property type="match status" value="1"/>
</dbReference>
<dbReference type="PATRIC" id="fig|1618994.3.peg.445"/>
<evidence type="ECO:0000259" key="4">
    <source>
        <dbReference type="Pfam" id="PF05193"/>
    </source>
</evidence>
<dbReference type="GO" id="GO:0004222">
    <property type="term" value="F:metalloendopeptidase activity"/>
    <property type="evidence" value="ECO:0007669"/>
    <property type="project" value="InterPro"/>
</dbReference>
<dbReference type="InterPro" id="IPR001431">
    <property type="entry name" value="Pept_M16_Zn_BS"/>
</dbReference>
<proteinExistence type="inferred from homology"/>
<keyword evidence="5" id="KW-0378">Hydrolase</keyword>
<comment type="similarity">
    <text evidence="1 2">Belongs to the peptidase M16 family.</text>
</comment>
<feature type="domain" description="Peptidase M16 C-terminal" evidence="4">
    <location>
        <begin position="169"/>
        <end position="344"/>
    </location>
</feature>
<dbReference type="Gene3D" id="3.30.830.10">
    <property type="entry name" value="Metalloenzyme, LuxS/M16 peptidase-like"/>
    <property type="match status" value="2"/>
</dbReference>
<feature type="domain" description="Peptidase M16 N-terminal" evidence="3">
    <location>
        <begin position="21"/>
        <end position="160"/>
    </location>
</feature>
<evidence type="ECO:0000259" key="3">
    <source>
        <dbReference type="Pfam" id="PF00675"/>
    </source>
</evidence>
<dbReference type="PANTHER" id="PTHR11851:SF49">
    <property type="entry name" value="MITOCHONDRIAL-PROCESSING PEPTIDASE SUBUNIT ALPHA"/>
    <property type="match status" value="1"/>
</dbReference>
<dbReference type="GO" id="GO:0046872">
    <property type="term" value="F:metal ion binding"/>
    <property type="evidence" value="ECO:0007669"/>
    <property type="project" value="InterPro"/>
</dbReference>
<keyword evidence="5" id="KW-0645">Protease</keyword>